<dbReference type="AlphaFoldDB" id="A0A096BB58"/>
<comment type="subcellular location">
    <subcellularLocation>
        <location evidence="2">Cell membrane</location>
        <topology evidence="2">Lipid-anchor</topology>
    </subcellularLocation>
</comment>
<dbReference type="OrthoDB" id="9770517at2"/>
<dbReference type="NCBIfam" id="TIGR01845">
    <property type="entry name" value="outer_NodT"/>
    <property type="match status" value="1"/>
</dbReference>
<keyword evidence="2" id="KW-0449">Lipoprotein</keyword>
<evidence type="ECO:0000256" key="2">
    <source>
        <dbReference type="RuleBase" id="RU362097"/>
    </source>
</evidence>
<dbReference type="GO" id="GO:0005886">
    <property type="term" value="C:plasma membrane"/>
    <property type="evidence" value="ECO:0007669"/>
    <property type="project" value="UniProtKB-SubCell"/>
</dbReference>
<organism evidence="4 5">
    <name type="scientific">Oligella urethralis DNF00040</name>
    <dbReference type="NCBI Taxonomy" id="1401065"/>
    <lineage>
        <taxon>Bacteria</taxon>
        <taxon>Pseudomonadati</taxon>
        <taxon>Pseudomonadota</taxon>
        <taxon>Betaproteobacteria</taxon>
        <taxon>Burkholderiales</taxon>
        <taxon>Alcaligenaceae</taxon>
        <taxon>Oligella</taxon>
    </lineage>
</organism>
<comment type="similarity">
    <text evidence="1 2">Belongs to the outer membrane factor (OMF) (TC 1.B.17) family.</text>
</comment>
<dbReference type="PANTHER" id="PTHR30203">
    <property type="entry name" value="OUTER MEMBRANE CATION EFFLUX PROTEIN"/>
    <property type="match status" value="1"/>
</dbReference>
<name>A0A096BB58_9BURK</name>
<keyword evidence="2" id="KW-0812">Transmembrane</keyword>
<keyword evidence="3" id="KW-0175">Coiled coil</keyword>
<dbReference type="GO" id="GO:0015562">
    <property type="term" value="F:efflux transmembrane transporter activity"/>
    <property type="evidence" value="ECO:0007669"/>
    <property type="project" value="InterPro"/>
</dbReference>
<dbReference type="PANTHER" id="PTHR30203:SF33">
    <property type="entry name" value="BLR4455 PROTEIN"/>
    <property type="match status" value="1"/>
</dbReference>
<accession>A0A096BB58</accession>
<dbReference type="Proteomes" id="UP000029629">
    <property type="component" value="Unassembled WGS sequence"/>
</dbReference>
<dbReference type="RefSeq" id="WP_036559426.1">
    <property type="nucleotide sequence ID" value="NZ_JRNI01000025.1"/>
</dbReference>
<dbReference type="EMBL" id="JRNI01000025">
    <property type="protein sequence ID" value="KGF30399.1"/>
    <property type="molecule type" value="Genomic_DNA"/>
</dbReference>
<dbReference type="PROSITE" id="PS51257">
    <property type="entry name" value="PROKAR_LIPOPROTEIN"/>
    <property type="match status" value="1"/>
</dbReference>
<evidence type="ECO:0000256" key="1">
    <source>
        <dbReference type="ARBA" id="ARBA00007613"/>
    </source>
</evidence>
<feature type="chain" id="PRO_5001433458" description="RND transporter" evidence="2">
    <location>
        <begin position="21"/>
        <end position="472"/>
    </location>
</feature>
<feature type="coiled-coil region" evidence="3">
    <location>
        <begin position="360"/>
        <end position="451"/>
    </location>
</feature>
<dbReference type="InterPro" id="IPR003423">
    <property type="entry name" value="OMP_efflux"/>
</dbReference>
<reference evidence="4 5" key="1">
    <citation type="submission" date="2014-07" db="EMBL/GenBank/DDBJ databases">
        <authorList>
            <person name="McCorrison J."/>
            <person name="Sanka R."/>
            <person name="Torralba M."/>
            <person name="Gillis M."/>
            <person name="Haft D.H."/>
            <person name="Methe B."/>
            <person name="Sutton G."/>
            <person name="Nelson K.E."/>
        </authorList>
    </citation>
    <scope>NUCLEOTIDE SEQUENCE [LARGE SCALE GENOMIC DNA]</scope>
    <source>
        <strain evidence="4 5">DNF00040</strain>
    </source>
</reference>
<dbReference type="Gene3D" id="1.20.1600.10">
    <property type="entry name" value="Outer membrane efflux proteins (OEP)"/>
    <property type="match status" value="1"/>
</dbReference>
<protein>
    <recommendedName>
        <fullName evidence="6">RND transporter</fullName>
    </recommendedName>
</protein>
<feature type="signal peptide" evidence="2">
    <location>
        <begin position="1"/>
        <end position="20"/>
    </location>
</feature>
<dbReference type="eggNOG" id="COG1538">
    <property type="taxonomic scope" value="Bacteria"/>
</dbReference>
<dbReference type="SUPFAM" id="SSF56954">
    <property type="entry name" value="Outer membrane efflux proteins (OEP)"/>
    <property type="match status" value="1"/>
</dbReference>
<keyword evidence="2" id="KW-0564">Palmitate</keyword>
<keyword evidence="2" id="KW-1134">Transmembrane beta strand</keyword>
<keyword evidence="5" id="KW-1185">Reference proteome</keyword>
<dbReference type="InterPro" id="IPR010131">
    <property type="entry name" value="MdtP/NodT-like"/>
</dbReference>
<comment type="caution">
    <text evidence="4">The sequence shown here is derived from an EMBL/GenBank/DDBJ whole genome shotgun (WGS) entry which is preliminary data.</text>
</comment>
<sequence length="472" mass="51976">MRLKRLILALVALSAVSGCAVGPDYEVPAVVTASAFKGAPVNSAQWIELKATQAWIRGDWWTLFKDAELNQLMLLLNQENQSIAQALARYQAAIAQRRSATADWFPNVGSTTSVTRAGGSEQDPNNRFSLGANLSWEADLWGSIRRSVESSTASEEEAEIALADARLSMQVQLLESYFQLRRTDLERELLRKIIQAYEQSLTITRNRYEQGVVAYADVVQAEAQLENACSDAIAVETNRRHYENMIAVLVGQMPSSFHIAERVDDLPEMISVPVGIPAELLRARPDVAAAERRVAAANAKIGVAQSAWLPRLSLSANGSYQATHFSDWIRSPLNVWSLGPQLVLSILDGGARQAAVDSAKANYQSEVAAYRQAVLEAMREVENALTAAVNLEREQEAQQRALAASRQSLSIVMNQYQAGLVDYLSVAQVQNSTYNAEIRQLNLRASRLLNQVELIRALGGGWENPRLLQASR</sequence>
<evidence type="ECO:0000256" key="3">
    <source>
        <dbReference type="SAM" id="Coils"/>
    </source>
</evidence>
<evidence type="ECO:0008006" key="6">
    <source>
        <dbReference type="Google" id="ProtNLM"/>
    </source>
</evidence>
<dbReference type="Pfam" id="PF02321">
    <property type="entry name" value="OEP"/>
    <property type="match status" value="2"/>
</dbReference>
<keyword evidence="2" id="KW-0472">Membrane</keyword>
<gene>
    <name evidence="4" type="ORF">HMPREF2130_06865</name>
</gene>
<evidence type="ECO:0000313" key="4">
    <source>
        <dbReference type="EMBL" id="KGF30399.1"/>
    </source>
</evidence>
<proteinExistence type="inferred from homology"/>
<dbReference type="Gene3D" id="2.20.200.10">
    <property type="entry name" value="Outer membrane efflux proteins (OEP)"/>
    <property type="match status" value="1"/>
</dbReference>
<keyword evidence="2" id="KW-0732">Signal</keyword>
<evidence type="ECO:0000313" key="5">
    <source>
        <dbReference type="Proteomes" id="UP000029629"/>
    </source>
</evidence>